<feature type="region of interest" description="Disordered" evidence="1">
    <location>
        <begin position="491"/>
        <end position="518"/>
    </location>
</feature>
<accession>A0A4S9SGM1</accession>
<evidence type="ECO:0000313" key="4">
    <source>
        <dbReference type="Proteomes" id="UP000308005"/>
    </source>
</evidence>
<name>A0A4S9SGM1_AURPU</name>
<comment type="caution">
    <text evidence="3">The sequence shown here is derived from an EMBL/GenBank/DDBJ whole genome shotgun (WGS) entry which is preliminary data.</text>
</comment>
<dbReference type="PANTHER" id="PTHR33840">
    <property type="match status" value="1"/>
</dbReference>
<feature type="compositionally biased region" description="Polar residues" evidence="1">
    <location>
        <begin position="1"/>
        <end position="14"/>
    </location>
</feature>
<proteinExistence type="predicted"/>
<gene>
    <name evidence="3" type="ORF">D6C91_09812</name>
</gene>
<evidence type="ECO:0000256" key="1">
    <source>
        <dbReference type="SAM" id="MobiDB-lite"/>
    </source>
</evidence>
<feature type="region of interest" description="Disordered" evidence="1">
    <location>
        <begin position="1"/>
        <end position="22"/>
    </location>
</feature>
<feature type="domain" description="T6SS Phospholipase effector Tle1-like catalytic" evidence="2">
    <location>
        <begin position="70"/>
        <end position="364"/>
    </location>
</feature>
<dbReference type="PANTHER" id="PTHR33840:SF16">
    <property type="entry name" value="DUF2235 DOMAIN-CONTAINING PROTEIN"/>
    <property type="match status" value="1"/>
</dbReference>
<dbReference type="Pfam" id="PF09994">
    <property type="entry name" value="T6SS_Tle1-like_cat"/>
    <property type="match status" value="1"/>
</dbReference>
<evidence type="ECO:0000259" key="2">
    <source>
        <dbReference type="Pfam" id="PF09994"/>
    </source>
</evidence>
<dbReference type="InterPro" id="IPR018712">
    <property type="entry name" value="Tle1-like_cat"/>
</dbReference>
<dbReference type="EMBL" id="QZBM01000879">
    <property type="protein sequence ID" value="THZ10068.1"/>
    <property type="molecule type" value="Genomic_DNA"/>
</dbReference>
<reference evidence="3 4" key="1">
    <citation type="submission" date="2018-10" db="EMBL/GenBank/DDBJ databases">
        <title>Fifty Aureobasidium pullulans genomes reveal a recombining polyextremotolerant generalist.</title>
        <authorList>
            <person name="Gostincar C."/>
            <person name="Turk M."/>
            <person name="Zajc J."/>
            <person name="Gunde-Cimerman N."/>
        </authorList>
    </citation>
    <scope>NUCLEOTIDE SEQUENCE [LARGE SCALE GENOMIC DNA]</scope>
    <source>
        <strain evidence="3 4">EXF-3863</strain>
    </source>
</reference>
<organism evidence="3 4">
    <name type="scientific">Aureobasidium pullulans</name>
    <name type="common">Black yeast</name>
    <name type="synonym">Pullularia pullulans</name>
    <dbReference type="NCBI Taxonomy" id="5580"/>
    <lineage>
        <taxon>Eukaryota</taxon>
        <taxon>Fungi</taxon>
        <taxon>Dikarya</taxon>
        <taxon>Ascomycota</taxon>
        <taxon>Pezizomycotina</taxon>
        <taxon>Dothideomycetes</taxon>
        <taxon>Dothideomycetidae</taxon>
        <taxon>Dothideales</taxon>
        <taxon>Saccotheciaceae</taxon>
        <taxon>Aureobasidium</taxon>
    </lineage>
</organism>
<dbReference type="AlphaFoldDB" id="A0A4S9SGM1"/>
<sequence length="518" mass="58092">MPVRSVTNPKTTQADEAAKSHEICKNSQRSASQLRQAFGAEAVCIYARLRLQQNQLSQSLNMRPTSEPQRLLVFCDGTWCGPETDTRTNIQILAEMTGIDMNNPKGSRELEDPARKLRAKYFNGIGLGSTFFAYLFNGATANDIGTTCVEIYQYIAQHYREGTEVWVFGLSRGAYTVRCVVGMINNCGIVKNPSRDLCDQVYRIYSSPYDADKPSSAQSKEFRAKASWDVATPVKFMGLLDTVGSIGIPSLDAGNGPSYPTLWDQVVSSSVEQVYHACCLHDRLSLFQPCLTKRERDNGKPSPTIHEMWFPGCHYDVGRQRFKFLRRRAVDPLERVLSVIPNLFSGTLVPNDVLADVVLRWMLQAIDNEMPTQTAIPDIQTQIAKLEQQIKSGKDSVGSGDVYSPQKSLLYAPFGRIISILPQPRIIYDTIAVLMALRDRRIPDEGAHVFPFEEHFEGGKKSIKELGKVTKERYPSRTYESWQAWSAYFPQKDDPAFRNGDVSGRGKIDEEQVGGSEQ</sequence>
<dbReference type="Proteomes" id="UP000308005">
    <property type="component" value="Unassembled WGS sequence"/>
</dbReference>
<evidence type="ECO:0000313" key="3">
    <source>
        <dbReference type="EMBL" id="THZ10068.1"/>
    </source>
</evidence>
<protein>
    <recommendedName>
        <fullName evidence="2">T6SS Phospholipase effector Tle1-like catalytic domain-containing protein</fullName>
    </recommendedName>
</protein>